<dbReference type="GO" id="GO:0016491">
    <property type="term" value="F:oxidoreductase activity"/>
    <property type="evidence" value="ECO:0007669"/>
    <property type="project" value="UniProtKB-KW"/>
</dbReference>
<dbReference type="SUPFAM" id="SSF51197">
    <property type="entry name" value="Clavaminate synthase-like"/>
    <property type="match status" value="1"/>
</dbReference>
<proteinExistence type="predicted"/>
<feature type="non-terminal residue" evidence="3">
    <location>
        <position position="1"/>
    </location>
</feature>
<feature type="domain" description="TauD/TfdA-like" evidence="2">
    <location>
        <begin position="68"/>
        <end position="139"/>
    </location>
</feature>
<reference evidence="3" key="1">
    <citation type="submission" date="2018-05" db="EMBL/GenBank/DDBJ databases">
        <authorList>
            <person name="Lanie J.A."/>
            <person name="Ng W.-L."/>
            <person name="Kazmierczak K.M."/>
            <person name="Andrzejewski T.M."/>
            <person name="Davidsen T.M."/>
            <person name="Wayne K.J."/>
            <person name="Tettelin H."/>
            <person name="Glass J.I."/>
            <person name="Rusch D."/>
            <person name="Podicherti R."/>
            <person name="Tsui H.-C.T."/>
            <person name="Winkler M.E."/>
        </authorList>
    </citation>
    <scope>NUCLEOTIDE SEQUENCE</scope>
</reference>
<evidence type="ECO:0000313" key="3">
    <source>
        <dbReference type="EMBL" id="SVC72035.1"/>
    </source>
</evidence>
<dbReference type="PANTHER" id="PTHR10696">
    <property type="entry name" value="GAMMA-BUTYROBETAINE HYDROXYLASE-RELATED"/>
    <property type="match status" value="1"/>
</dbReference>
<organism evidence="3">
    <name type="scientific">marine metagenome</name>
    <dbReference type="NCBI Taxonomy" id="408172"/>
    <lineage>
        <taxon>unclassified sequences</taxon>
        <taxon>metagenomes</taxon>
        <taxon>ecological metagenomes</taxon>
    </lineage>
</organism>
<keyword evidence="1" id="KW-0560">Oxidoreductase</keyword>
<evidence type="ECO:0000256" key="1">
    <source>
        <dbReference type="ARBA" id="ARBA00023002"/>
    </source>
</evidence>
<dbReference type="AlphaFoldDB" id="A0A382PHB7"/>
<dbReference type="InterPro" id="IPR042098">
    <property type="entry name" value="TauD-like_sf"/>
</dbReference>
<name>A0A382PHB7_9ZZZZ</name>
<gene>
    <name evidence="3" type="ORF">METZ01_LOCUS324889</name>
</gene>
<dbReference type="Pfam" id="PF02668">
    <property type="entry name" value="TauD"/>
    <property type="match status" value="1"/>
</dbReference>
<dbReference type="PANTHER" id="PTHR10696:SF21">
    <property type="entry name" value="TAUD_TFDA-LIKE DOMAIN-CONTAINING PROTEIN"/>
    <property type="match status" value="1"/>
</dbReference>
<sequence>DKSSSMGRSWQSTFSADTRETAEARMDSLGYTWEWLSNGDLRATTPVLPAVRDLGNGRNSFFNQLIAAFSGWKDARNDPAKAITFGDGSALDPSDVQEASALADELTFDVPWQAGDLALVDNYVAMHGRRSFTGTRKVMASLVAA</sequence>
<dbReference type="EMBL" id="UINC01106990">
    <property type="protein sequence ID" value="SVC72035.1"/>
    <property type="molecule type" value="Genomic_DNA"/>
</dbReference>
<dbReference type="InterPro" id="IPR050411">
    <property type="entry name" value="AlphaKG_dependent_hydroxylases"/>
</dbReference>
<accession>A0A382PHB7</accession>
<dbReference type="InterPro" id="IPR003819">
    <property type="entry name" value="TauD/TfdA-like"/>
</dbReference>
<protein>
    <recommendedName>
        <fullName evidence="2">TauD/TfdA-like domain-containing protein</fullName>
    </recommendedName>
</protein>
<dbReference type="Gene3D" id="3.60.130.10">
    <property type="entry name" value="Clavaminate synthase-like"/>
    <property type="match status" value="1"/>
</dbReference>
<evidence type="ECO:0000259" key="2">
    <source>
        <dbReference type="Pfam" id="PF02668"/>
    </source>
</evidence>